<dbReference type="Proteomes" id="UP000434957">
    <property type="component" value="Unassembled WGS sequence"/>
</dbReference>
<name>A0A6A4EXR2_9STRA</name>
<evidence type="ECO:0000313" key="3">
    <source>
        <dbReference type="EMBL" id="KAE9334879.1"/>
    </source>
</evidence>
<evidence type="ECO:0000313" key="5">
    <source>
        <dbReference type="Proteomes" id="UP000434957"/>
    </source>
</evidence>
<protein>
    <submittedName>
        <fullName evidence="3">Uncharacterized protein</fullName>
    </submittedName>
</protein>
<sequence length="33" mass="3296">MRGANAYQRAATAHFVAFGSGGAASAVPSERAD</sequence>
<dbReference type="EMBL" id="QXFU01000827">
    <property type="protein sequence ID" value="KAE9019249.1"/>
    <property type="molecule type" value="Genomic_DNA"/>
</dbReference>
<evidence type="ECO:0000313" key="6">
    <source>
        <dbReference type="Proteomes" id="UP000435112"/>
    </source>
</evidence>
<dbReference type="Proteomes" id="UP000435112">
    <property type="component" value="Unassembled WGS sequence"/>
</dbReference>
<comment type="caution">
    <text evidence="3">The sequence shown here is derived from an EMBL/GenBank/DDBJ whole genome shotgun (WGS) entry which is preliminary data.</text>
</comment>
<evidence type="ECO:0000313" key="1">
    <source>
        <dbReference type="EMBL" id="KAE9019249.1"/>
    </source>
</evidence>
<proteinExistence type="predicted"/>
<dbReference type="AlphaFoldDB" id="A0A6A4EXR2"/>
<evidence type="ECO:0000313" key="4">
    <source>
        <dbReference type="Proteomes" id="UP000429607"/>
    </source>
</evidence>
<dbReference type="EMBL" id="QXFT01000836">
    <property type="protein sequence ID" value="KAE9334879.1"/>
    <property type="molecule type" value="Genomic_DNA"/>
</dbReference>
<keyword evidence="5" id="KW-1185">Reference proteome</keyword>
<evidence type="ECO:0000313" key="2">
    <source>
        <dbReference type="EMBL" id="KAE9024856.1"/>
    </source>
</evidence>
<dbReference type="EMBL" id="QXFV01000822">
    <property type="protein sequence ID" value="KAE9024856.1"/>
    <property type="molecule type" value="Genomic_DNA"/>
</dbReference>
<reference evidence="3 5" key="1">
    <citation type="submission" date="2018-08" db="EMBL/GenBank/DDBJ databases">
        <title>Genomic investigation of the strawberry pathogen Phytophthora fragariae indicates pathogenicity is determined by transcriptional variation in three key races.</title>
        <authorList>
            <person name="Adams T.M."/>
            <person name="Armitage A.D."/>
            <person name="Sobczyk M.K."/>
            <person name="Bates H.J."/>
            <person name="Dunwell J.M."/>
            <person name="Nellist C.F."/>
            <person name="Harrison R.J."/>
        </authorList>
    </citation>
    <scope>NUCLEOTIDE SEQUENCE [LARGE SCALE GENOMIC DNA]</scope>
    <source>
        <strain evidence="2 4">SCRP249</strain>
        <strain evidence="1 6">SCRP324</strain>
        <strain evidence="3 5">SCRP333</strain>
    </source>
</reference>
<gene>
    <name evidence="2" type="ORF">PR001_g12562</name>
    <name evidence="1" type="ORF">PR002_g12863</name>
    <name evidence="3" type="ORF">PR003_g13296</name>
</gene>
<accession>A0A6A4EXR2</accession>
<organism evidence="3 5">
    <name type="scientific">Phytophthora rubi</name>
    <dbReference type="NCBI Taxonomy" id="129364"/>
    <lineage>
        <taxon>Eukaryota</taxon>
        <taxon>Sar</taxon>
        <taxon>Stramenopiles</taxon>
        <taxon>Oomycota</taxon>
        <taxon>Peronosporomycetes</taxon>
        <taxon>Peronosporales</taxon>
        <taxon>Peronosporaceae</taxon>
        <taxon>Phytophthora</taxon>
    </lineage>
</organism>
<dbReference type="Proteomes" id="UP000429607">
    <property type="component" value="Unassembled WGS sequence"/>
</dbReference>